<keyword evidence="11" id="KW-1185">Reference proteome</keyword>
<reference evidence="10 11" key="1">
    <citation type="submission" date="2019-03" db="EMBL/GenBank/DDBJ databases">
        <title>Genomic Encyclopedia of Type Strains, Phase IV (KMG-IV): sequencing the most valuable type-strain genomes for metagenomic binning, comparative biology and taxonomic classification.</title>
        <authorList>
            <person name="Goeker M."/>
        </authorList>
    </citation>
    <scope>NUCLEOTIDE SEQUENCE [LARGE SCALE GENOMIC DNA]</scope>
    <source>
        <strain evidence="10 11">DSM 103792</strain>
    </source>
</reference>
<dbReference type="Pfam" id="PF11604">
    <property type="entry name" value="CusF_Ec"/>
    <property type="match status" value="1"/>
</dbReference>
<evidence type="ECO:0000259" key="9">
    <source>
        <dbReference type="Pfam" id="PF25975"/>
    </source>
</evidence>
<comment type="similarity">
    <text evidence="1">Belongs to the membrane fusion protein (MFP) (TC 8.A.1) family.</text>
</comment>
<dbReference type="GO" id="GO:0015679">
    <property type="term" value="P:plasma membrane copper ion transport"/>
    <property type="evidence" value="ECO:0007669"/>
    <property type="project" value="TreeGrafter"/>
</dbReference>
<dbReference type="InterPro" id="IPR058790">
    <property type="entry name" value="BSH_CusB"/>
</dbReference>
<evidence type="ECO:0000313" key="11">
    <source>
        <dbReference type="Proteomes" id="UP000295375"/>
    </source>
</evidence>
<accession>A0A4R6UI06</accession>
<dbReference type="SUPFAM" id="SSF111369">
    <property type="entry name" value="HlyD-like secretion proteins"/>
    <property type="match status" value="1"/>
</dbReference>
<dbReference type="InterPro" id="IPR051909">
    <property type="entry name" value="MFP_Cation_Efflux"/>
</dbReference>
<dbReference type="Gene3D" id="2.40.50.320">
    <property type="entry name" value="Copper binding periplasmic protein CusF"/>
    <property type="match status" value="1"/>
</dbReference>
<dbReference type="GO" id="GO:0030288">
    <property type="term" value="C:outer membrane-bounded periplasmic space"/>
    <property type="evidence" value="ECO:0007669"/>
    <property type="project" value="TreeGrafter"/>
</dbReference>
<dbReference type="InterPro" id="IPR042230">
    <property type="entry name" value="CusF_sf"/>
</dbReference>
<dbReference type="AlphaFoldDB" id="A0A4R6UI06"/>
<evidence type="ECO:0000259" key="7">
    <source>
        <dbReference type="Pfam" id="PF25919"/>
    </source>
</evidence>
<dbReference type="NCBIfam" id="TIGR01730">
    <property type="entry name" value="RND_mfp"/>
    <property type="match status" value="1"/>
</dbReference>
<dbReference type="Pfam" id="PF25919">
    <property type="entry name" value="BSH_CusB"/>
    <property type="match status" value="1"/>
</dbReference>
<dbReference type="Proteomes" id="UP000295375">
    <property type="component" value="Unassembled WGS sequence"/>
</dbReference>
<name>A0A4R6UI06_9GAMM</name>
<dbReference type="InterPro" id="IPR006143">
    <property type="entry name" value="RND_pump_MFP"/>
</dbReference>
<dbReference type="InterPro" id="IPR058792">
    <property type="entry name" value="Beta-barrel_RND_2"/>
</dbReference>
<dbReference type="Gene3D" id="2.40.30.170">
    <property type="match status" value="1"/>
</dbReference>
<feature type="domain" description="CzcB-like C-terminal circularly permuted SH3-like" evidence="9">
    <location>
        <begin position="393"/>
        <end position="452"/>
    </location>
</feature>
<feature type="domain" description="CusB-like beta-barrel" evidence="8">
    <location>
        <begin position="312"/>
        <end position="384"/>
    </location>
</feature>
<evidence type="ECO:0000256" key="2">
    <source>
        <dbReference type="ARBA" id="ARBA00022448"/>
    </source>
</evidence>
<evidence type="ECO:0000259" key="6">
    <source>
        <dbReference type="Pfam" id="PF25869"/>
    </source>
</evidence>
<evidence type="ECO:0000259" key="5">
    <source>
        <dbReference type="Pfam" id="PF19335"/>
    </source>
</evidence>
<feature type="domain" description="CusB-like barrel-sandwich hybrid" evidence="7">
    <location>
        <begin position="189"/>
        <end position="308"/>
    </location>
</feature>
<dbReference type="GO" id="GO:0046914">
    <property type="term" value="F:transition metal ion binding"/>
    <property type="evidence" value="ECO:0007669"/>
    <property type="project" value="TreeGrafter"/>
</dbReference>
<dbReference type="GO" id="GO:0016020">
    <property type="term" value="C:membrane"/>
    <property type="evidence" value="ECO:0007669"/>
    <property type="project" value="InterPro"/>
</dbReference>
<dbReference type="OrthoDB" id="9806939at2"/>
<dbReference type="GO" id="GO:0060003">
    <property type="term" value="P:copper ion export"/>
    <property type="evidence" value="ECO:0007669"/>
    <property type="project" value="TreeGrafter"/>
</dbReference>
<feature type="signal peptide" evidence="4">
    <location>
        <begin position="1"/>
        <end position="25"/>
    </location>
</feature>
<dbReference type="Gene3D" id="6.10.140.730">
    <property type="match status" value="1"/>
</dbReference>
<keyword evidence="2" id="KW-0813">Transport</keyword>
<dbReference type="PANTHER" id="PTHR30097">
    <property type="entry name" value="CATION EFFLUX SYSTEM PROTEIN CUSB"/>
    <property type="match status" value="1"/>
</dbReference>
<evidence type="ECO:0000256" key="1">
    <source>
        <dbReference type="ARBA" id="ARBA00009477"/>
    </source>
</evidence>
<feature type="domain" description="Heavy metal binding" evidence="5">
    <location>
        <begin position="111"/>
        <end position="137"/>
    </location>
</feature>
<dbReference type="InterPro" id="IPR021647">
    <property type="entry name" value="CusF_Ec"/>
</dbReference>
<dbReference type="InterPro" id="IPR045800">
    <property type="entry name" value="HMBD"/>
</dbReference>
<evidence type="ECO:0000259" key="8">
    <source>
        <dbReference type="Pfam" id="PF25954"/>
    </source>
</evidence>
<dbReference type="Gene3D" id="2.40.50.100">
    <property type="match status" value="1"/>
</dbReference>
<feature type="domain" description="CusB-like three alpha-helical bundle" evidence="6">
    <location>
        <begin position="224"/>
        <end position="273"/>
    </location>
</feature>
<dbReference type="RefSeq" id="WP_133593004.1">
    <property type="nucleotide sequence ID" value="NZ_CP037953.1"/>
</dbReference>
<dbReference type="Pfam" id="PF25954">
    <property type="entry name" value="Beta-barrel_RND_2"/>
    <property type="match status" value="1"/>
</dbReference>
<dbReference type="GO" id="GO:0022857">
    <property type="term" value="F:transmembrane transporter activity"/>
    <property type="evidence" value="ECO:0007669"/>
    <property type="project" value="InterPro"/>
</dbReference>
<dbReference type="Pfam" id="PF25975">
    <property type="entry name" value="CzcB_C"/>
    <property type="match status" value="1"/>
</dbReference>
<dbReference type="Gene3D" id="2.40.420.20">
    <property type="match status" value="1"/>
</dbReference>
<evidence type="ECO:0000313" key="10">
    <source>
        <dbReference type="EMBL" id="TDQ44989.1"/>
    </source>
</evidence>
<dbReference type="FunFam" id="2.40.30.170:FF:000010">
    <property type="entry name" value="Efflux RND transporter periplasmic adaptor subunit"/>
    <property type="match status" value="1"/>
</dbReference>
<feature type="compositionally biased region" description="Basic and acidic residues" evidence="3">
    <location>
        <begin position="29"/>
        <end position="43"/>
    </location>
</feature>
<dbReference type="PANTHER" id="PTHR30097:SF15">
    <property type="entry name" value="CATION EFFLUX SYSTEM PROTEIN CUSB"/>
    <property type="match status" value="1"/>
</dbReference>
<dbReference type="Pfam" id="PF19335">
    <property type="entry name" value="HMBD"/>
    <property type="match status" value="1"/>
</dbReference>
<dbReference type="InterPro" id="IPR058791">
    <property type="entry name" value="3HB_CusB"/>
</dbReference>
<feature type="region of interest" description="Disordered" evidence="3">
    <location>
        <begin position="29"/>
        <end position="79"/>
    </location>
</feature>
<comment type="caution">
    <text evidence="10">The sequence shown here is derived from an EMBL/GenBank/DDBJ whole genome shotgun (WGS) entry which is preliminary data.</text>
</comment>
<proteinExistence type="inferred from homology"/>
<dbReference type="InterPro" id="IPR058649">
    <property type="entry name" value="CzcB_C"/>
</dbReference>
<dbReference type="Pfam" id="PF25869">
    <property type="entry name" value="3HB_CusB"/>
    <property type="match status" value="1"/>
</dbReference>
<evidence type="ECO:0000256" key="4">
    <source>
        <dbReference type="SAM" id="SignalP"/>
    </source>
</evidence>
<feature type="chain" id="PRO_5020296609" evidence="4">
    <location>
        <begin position="26"/>
        <end position="560"/>
    </location>
</feature>
<keyword evidence="4" id="KW-0732">Signal</keyword>
<protein>
    <submittedName>
        <fullName evidence="10">Cu(I)/Ag(I) efflux system membrane fusion protein</fullName>
    </submittedName>
</protein>
<evidence type="ECO:0000256" key="3">
    <source>
        <dbReference type="SAM" id="MobiDB-lite"/>
    </source>
</evidence>
<organism evidence="10 11">
    <name type="scientific">Permianibacter aggregans</name>
    <dbReference type="NCBI Taxonomy" id="1510150"/>
    <lineage>
        <taxon>Bacteria</taxon>
        <taxon>Pseudomonadati</taxon>
        <taxon>Pseudomonadota</taxon>
        <taxon>Gammaproteobacteria</taxon>
        <taxon>Pseudomonadales</taxon>
        <taxon>Pseudomonadaceae</taxon>
        <taxon>Permianibacter</taxon>
    </lineage>
</organism>
<dbReference type="EMBL" id="SNYM01000022">
    <property type="protein sequence ID" value="TDQ44989.1"/>
    <property type="molecule type" value="Genomic_DNA"/>
</dbReference>
<sequence>MNKSFFVLSVSAVVIAGLLIGWLQAAEPEPHQHGDAHTHHMNDEADDDSQNTSTPDAHTNHQHDADGTAATTTEDPSDWGIAQGEAATRRHIEQGIKAGDIDPVTGREILYYHDPMVPGRQFDAPGKSPFMDMMLVPMYADSGRDKGTVTISPRIQQNLGIRFATVQRGDMHTEITAIGSVAWNERKREVLQARANGFVEKLHVRAELDNVKKGQALLELYVPEWIAMQEDYLLLSRMEGEGLEALRAAAKQRMRQAGMNDEQIAAVSSRQKVLSRVTVRAPISGVVTALNVREGSTVMTGMPLLTINALSPIWIEAEVPESEAVQLKVGTAATIQHGGRSITGPIKTLLPQVNAMTRTQKARVEIDNPDQQLVPGMFVTMSLPGTTVRDALYVPSEAVIYTGKRQLVLVKTDQEAFQPVIVSTGIEQDGNTQIVSGLREQQQIVRSGQFLIESEASLRGLLARLEPKEKPAKTVSSSAPEIYQTMAEITAIEDGTLTLRHEKVPALGWPAMTMDFALAAELDTTALKKGDRIHLQFVLQDEGAPKIMVIHRLNNTENAR</sequence>
<gene>
    <name evidence="10" type="ORF">EV696_12245</name>
</gene>